<dbReference type="EMBL" id="CAACVS010000602">
    <property type="protein sequence ID" value="VEU43959.1"/>
    <property type="molecule type" value="Genomic_DNA"/>
</dbReference>
<accession>A0A448ZPK2</accession>
<evidence type="ECO:0000313" key="2">
    <source>
        <dbReference type="Proteomes" id="UP000291116"/>
    </source>
</evidence>
<gene>
    <name evidence="1" type="ORF">PSNMU_V1.4_AUG-EV-PASAV3_0110620</name>
</gene>
<name>A0A448ZPK2_9STRA</name>
<dbReference type="OrthoDB" id="46356at2759"/>
<keyword evidence="2" id="KW-1185">Reference proteome</keyword>
<protein>
    <submittedName>
        <fullName evidence="1">Uncharacterized protein</fullName>
    </submittedName>
</protein>
<dbReference type="Proteomes" id="UP000291116">
    <property type="component" value="Unassembled WGS sequence"/>
</dbReference>
<organism evidence="1 2">
    <name type="scientific">Pseudo-nitzschia multistriata</name>
    <dbReference type="NCBI Taxonomy" id="183589"/>
    <lineage>
        <taxon>Eukaryota</taxon>
        <taxon>Sar</taxon>
        <taxon>Stramenopiles</taxon>
        <taxon>Ochrophyta</taxon>
        <taxon>Bacillariophyta</taxon>
        <taxon>Bacillariophyceae</taxon>
        <taxon>Bacillariophycidae</taxon>
        <taxon>Bacillariales</taxon>
        <taxon>Bacillariaceae</taxon>
        <taxon>Pseudo-nitzschia</taxon>
    </lineage>
</organism>
<sequence length="197" mass="22686">MEAFFETFYNSFTSSADENSKFDEPRQPLYREIELIKVTAPRDDLNVFSEELSRIKHSIGVEISIVIPSQNKQDTELDRKRTKEEWDFLDAIFSDTIPFLHDFLTYGSPEAEFFQIKGPKGSLAVFNDVCATMIYARDLQCKLEITDRRKLYGPKYLRKTLKNDIFGCPNSEPDLLDAMFTDDFSKVSPALHGMLVA</sequence>
<dbReference type="AlphaFoldDB" id="A0A448ZPK2"/>
<reference evidence="1 2" key="1">
    <citation type="submission" date="2019-01" db="EMBL/GenBank/DDBJ databases">
        <authorList>
            <person name="Ferrante I. M."/>
        </authorList>
    </citation>
    <scope>NUCLEOTIDE SEQUENCE [LARGE SCALE GENOMIC DNA]</scope>
    <source>
        <strain evidence="1 2">B856</strain>
    </source>
</reference>
<proteinExistence type="predicted"/>
<evidence type="ECO:0000313" key="1">
    <source>
        <dbReference type="EMBL" id="VEU43959.1"/>
    </source>
</evidence>